<evidence type="ECO:0000259" key="4">
    <source>
        <dbReference type="Pfam" id="PF08545"/>
    </source>
</evidence>
<dbReference type="InterPro" id="IPR013747">
    <property type="entry name" value="ACP_syn_III_C"/>
</dbReference>
<gene>
    <name evidence="5" type="ORF">SOCE26_095510</name>
</gene>
<dbReference type="Pfam" id="PF08541">
    <property type="entry name" value="ACP_syn_III_C"/>
    <property type="match status" value="1"/>
</dbReference>
<dbReference type="PANTHER" id="PTHR34069">
    <property type="entry name" value="3-OXOACYL-[ACYL-CARRIER-PROTEIN] SYNTHASE 3"/>
    <property type="match status" value="1"/>
</dbReference>
<protein>
    <recommendedName>
        <fullName evidence="7">3-oxoacyl-ACP synthase</fullName>
    </recommendedName>
</protein>
<name>A0A2L0F8W2_SORCE</name>
<dbReference type="SUPFAM" id="SSF53901">
    <property type="entry name" value="Thiolase-like"/>
    <property type="match status" value="1"/>
</dbReference>
<dbReference type="GO" id="GO:0004315">
    <property type="term" value="F:3-oxoacyl-[acyl-carrier-protein] synthase activity"/>
    <property type="evidence" value="ECO:0007669"/>
    <property type="project" value="InterPro"/>
</dbReference>
<dbReference type="InterPro" id="IPR013751">
    <property type="entry name" value="ACP_syn_III_N"/>
</dbReference>
<dbReference type="Pfam" id="PF08545">
    <property type="entry name" value="ACP_syn_III"/>
    <property type="match status" value="1"/>
</dbReference>
<evidence type="ECO:0000313" key="5">
    <source>
        <dbReference type="EMBL" id="AUX48025.1"/>
    </source>
</evidence>
<dbReference type="OrthoDB" id="5515466at2"/>
<dbReference type="PANTHER" id="PTHR34069:SF3">
    <property type="entry name" value="ACYL-COA:ACYL-COA ALKYLTRANSFERASE"/>
    <property type="match status" value="1"/>
</dbReference>
<feature type="domain" description="Beta-ketoacyl-[acyl-carrier-protein] synthase III C-terminal" evidence="3">
    <location>
        <begin position="236"/>
        <end position="319"/>
    </location>
</feature>
<dbReference type="InterPro" id="IPR016039">
    <property type="entry name" value="Thiolase-like"/>
</dbReference>
<keyword evidence="1" id="KW-0808">Transferase</keyword>
<dbReference type="GO" id="GO:0006633">
    <property type="term" value="P:fatty acid biosynthetic process"/>
    <property type="evidence" value="ECO:0007669"/>
    <property type="project" value="InterPro"/>
</dbReference>
<evidence type="ECO:0008006" key="7">
    <source>
        <dbReference type="Google" id="ProtNLM"/>
    </source>
</evidence>
<evidence type="ECO:0000313" key="6">
    <source>
        <dbReference type="Proteomes" id="UP000238348"/>
    </source>
</evidence>
<sequence>MAQGRITAVAKYLPERVVTNDELVERYHLSCSADWLQRTTGVRERRFADPTETTLSMAAVVLRQLIEAGGLRDPFVDALILTGDDCARGEASGAALAASMAGLAPEVALDVCSAHGGFAAALDTANRHLDGGARRVLIVSSEVRSWRLRARQAWAGQDLAALLGDGAAGVLLEPSGGLGVEASAHGAGPPGADAAGGEVPAQGRAGAACDVAQGEAGRWPFSGVHRLSIDVSQRALAEAGIGMDAVRWLVAHQPWLPLRKLLCEELGASADQHYSNVERYGDTASASLPLCLAELVETGALQQGDRILLLGMGAGSANAHVLRYGASPIAS</sequence>
<evidence type="ECO:0000256" key="2">
    <source>
        <dbReference type="ARBA" id="ARBA00023315"/>
    </source>
</evidence>
<dbReference type="Gene3D" id="3.40.47.10">
    <property type="match status" value="1"/>
</dbReference>
<dbReference type="AlphaFoldDB" id="A0A2L0F8W2"/>
<dbReference type="EMBL" id="CP012673">
    <property type="protein sequence ID" value="AUX48025.1"/>
    <property type="molecule type" value="Genomic_DNA"/>
</dbReference>
<proteinExistence type="predicted"/>
<keyword evidence="2" id="KW-0012">Acyltransferase</keyword>
<evidence type="ECO:0000256" key="1">
    <source>
        <dbReference type="ARBA" id="ARBA00022679"/>
    </source>
</evidence>
<dbReference type="RefSeq" id="WP_104985940.1">
    <property type="nucleotide sequence ID" value="NZ_CP012673.1"/>
</dbReference>
<accession>A0A2L0F8W2</accession>
<feature type="domain" description="Beta-ketoacyl-[acyl-carrier-protein] synthase III N-terminal" evidence="4">
    <location>
        <begin position="110"/>
        <end position="176"/>
    </location>
</feature>
<dbReference type="Proteomes" id="UP000238348">
    <property type="component" value="Chromosome"/>
</dbReference>
<organism evidence="5 6">
    <name type="scientific">Sorangium cellulosum</name>
    <name type="common">Polyangium cellulosum</name>
    <dbReference type="NCBI Taxonomy" id="56"/>
    <lineage>
        <taxon>Bacteria</taxon>
        <taxon>Pseudomonadati</taxon>
        <taxon>Myxococcota</taxon>
        <taxon>Polyangia</taxon>
        <taxon>Polyangiales</taxon>
        <taxon>Polyangiaceae</taxon>
        <taxon>Sorangium</taxon>
    </lineage>
</organism>
<evidence type="ECO:0000259" key="3">
    <source>
        <dbReference type="Pfam" id="PF08541"/>
    </source>
</evidence>
<dbReference type="GO" id="GO:0044550">
    <property type="term" value="P:secondary metabolite biosynthetic process"/>
    <property type="evidence" value="ECO:0007669"/>
    <property type="project" value="TreeGrafter"/>
</dbReference>
<reference evidence="5 6" key="1">
    <citation type="submission" date="2015-09" db="EMBL/GenBank/DDBJ databases">
        <title>Sorangium comparison.</title>
        <authorList>
            <person name="Zaburannyi N."/>
            <person name="Bunk B."/>
            <person name="Overmann J."/>
            <person name="Mueller R."/>
        </authorList>
    </citation>
    <scope>NUCLEOTIDE SEQUENCE [LARGE SCALE GENOMIC DNA]</scope>
    <source>
        <strain evidence="5 6">So ce26</strain>
    </source>
</reference>